<reference evidence="2" key="1">
    <citation type="submission" date="2014-02" db="EMBL/GenBank/DDBJ databases">
        <title>Expanding our view of genomic diversity in Candidatus Accumulibacter clades.</title>
        <authorList>
            <person name="Skennerton C.T."/>
            <person name="Barr J.J."/>
            <person name="Slater F.R."/>
            <person name="Bond P.L."/>
            <person name="Tyson G.W."/>
        </authorList>
    </citation>
    <scope>NUCLEOTIDE SEQUENCE [LARGE SCALE GENOMIC DNA]</scope>
</reference>
<evidence type="ECO:0000313" key="3">
    <source>
        <dbReference type="Proteomes" id="UP000022141"/>
    </source>
</evidence>
<keyword evidence="3" id="KW-1185">Reference proteome</keyword>
<evidence type="ECO:0000313" key="2">
    <source>
        <dbReference type="EMBL" id="EXI84615.1"/>
    </source>
</evidence>
<evidence type="ECO:0000256" key="1">
    <source>
        <dbReference type="SAM" id="MobiDB-lite"/>
    </source>
</evidence>
<organism evidence="2 3">
    <name type="scientific">Accumulibacter regalis</name>
    <dbReference type="NCBI Taxonomy" id="522306"/>
    <lineage>
        <taxon>Bacteria</taxon>
        <taxon>Pseudomonadati</taxon>
        <taxon>Pseudomonadota</taxon>
        <taxon>Betaproteobacteria</taxon>
        <taxon>Candidatus Accumulibacter</taxon>
    </lineage>
</organism>
<protein>
    <submittedName>
        <fullName evidence="2">Uncharacterized protein</fullName>
    </submittedName>
</protein>
<accession>A0A011Q629</accession>
<comment type="caution">
    <text evidence="2">The sequence shown here is derived from an EMBL/GenBank/DDBJ whole genome shotgun (WGS) entry which is preliminary data.</text>
</comment>
<dbReference type="EMBL" id="JEMY01000066">
    <property type="protein sequence ID" value="EXI84615.1"/>
    <property type="molecule type" value="Genomic_DNA"/>
</dbReference>
<feature type="region of interest" description="Disordered" evidence="1">
    <location>
        <begin position="694"/>
        <end position="718"/>
    </location>
</feature>
<dbReference type="Proteomes" id="UP000022141">
    <property type="component" value="Unassembled WGS sequence"/>
</dbReference>
<gene>
    <name evidence="2" type="ORF">AW11_03793</name>
</gene>
<name>A0A011Q629_ACCRE</name>
<sequence>MGNHRVELLRLEAEIGQRLVVGAHHLGERFLAGLARVQKSTIEQALDEQRLGLAHRVPEVGAACVRFARRRAAVGRQVDRLLPVSIRRCQQRLDGQAVERVVRPESGIARPSLALPVEIGTLAQRLVHLRERRCAGRLPFRRRATGGEPSPRKDVGLALGGAAAQRTAFAIHRRAGRRAASQWREQGVETAQTFERAVDQRQRGVVPLVPLGLFVLFSQARLDIGQLLDIAYRHLPAAVVGLQCVEISVARLAELAEVSPHAGQRRLDRRQPQPACRAALVEQGVDAAQLRVELVPGLPLAAPRQRCTATGKLVEQFFGRGKVRCPAGAALQARLGQPTRLAVGLVSAPGNVFAIGLPDRFPRFEDRLPEGQSVEQQVLVERLAEDHRALVINRPAGDDHAAHADVDQLTRDAGRQQVAVLHGALGILRVAALAAAARIHLAQVAAAQENQFRHTFHGPYFSGRNQQTIGKDDPRATAAIDVLLVEDAVRRNMQQPVRLLVEPGQDVGRAAVAADLGDHLVGQTLQDRRHLVSLLLGARQWWRVGRVGPLWIRESGDEALDRRIADDEGLALESLAHLAAELHGRELPHDRGAQGQRQPFAGAALIVGEHQLPRQVGGVVVDHQDDAFELSRGVLEVVRHHQLEQHATEVLAPHRRLDLLAHEFLDQARLSLQNHRLGACALADVEKAQAFGDRRARPLRARRPSRRTGVAGRGQAGG</sequence>
<dbReference type="PATRIC" id="fig|1454004.3.peg.3899"/>
<feature type="compositionally biased region" description="Basic residues" evidence="1">
    <location>
        <begin position="697"/>
        <end position="706"/>
    </location>
</feature>
<dbReference type="AlphaFoldDB" id="A0A011Q629"/>
<proteinExistence type="predicted"/>